<dbReference type="InterPro" id="IPR001763">
    <property type="entry name" value="Rhodanese-like_dom"/>
</dbReference>
<dbReference type="EC" id="2.8.1.2" evidence="4"/>
<keyword evidence="2" id="KW-0677">Repeat</keyword>
<feature type="domain" description="Rhodanese" evidence="3">
    <location>
        <begin position="171"/>
        <end position="284"/>
    </location>
</feature>
<dbReference type="GO" id="GO:0004792">
    <property type="term" value="F:thiosulfate-cyanide sulfurtransferase activity"/>
    <property type="evidence" value="ECO:0007669"/>
    <property type="project" value="InterPro"/>
</dbReference>
<keyword evidence="4" id="KW-0670">Pyruvate</keyword>
<gene>
    <name evidence="4" type="primary">sseA_8</name>
    <name evidence="4" type="ORF">GALL_414360</name>
</gene>
<evidence type="ECO:0000313" key="4">
    <source>
        <dbReference type="EMBL" id="OIQ76877.1"/>
    </source>
</evidence>
<dbReference type="CDD" id="cd01449">
    <property type="entry name" value="TST_Repeat_2"/>
    <property type="match status" value="1"/>
</dbReference>
<sequence>MNEPTSTAFTTLIDAAALQRLLPAARVFDCSHDLADAELGAREYRAAHLPGALHLHLDRDLSSPPRGDNGRHPLPARDALAARLAACGLRAGEQVVAYDRSQGVYASRLWWLLRWLGHDRVAVLDGGWQAWLAAGGAVAAGDEAAPPRGDFAAAAPLVDSVDVAAVLANVTSRARLLVDARSPQRYAGEGETLDPVGGHIPGAVCRFHRDNLGADGRFKPAAQLRHEWHAVLGARAPAQLVHQCGSGVSACHNLLALHHAGLGGGALYPGSWSEWCADPTRPLARGSDAG</sequence>
<evidence type="ECO:0000256" key="1">
    <source>
        <dbReference type="ARBA" id="ARBA00022679"/>
    </source>
</evidence>
<dbReference type="InterPro" id="IPR001307">
    <property type="entry name" value="Thiosulphate_STrfase_CS"/>
</dbReference>
<evidence type="ECO:0000256" key="2">
    <source>
        <dbReference type="ARBA" id="ARBA00022737"/>
    </source>
</evidence>
<comment type="caution">
    <text evidence="4">The sequence shown here is derived from an EMBL/GenBank/DDBJ whole genome shotgun (WGS) entry which is preliminary data.</text>
</comment>
<evidence type="ECO:0000259" key="3">
    <source>
        <dbReference type="PROSITE" id="PS50206"/>
    </source>
</evidence>
<dbReference type="PROSITE" id="PS00380">
    <property type="entry name" value="RHODANESE_1"/>
    <property type="match status" value="1"/>
</dbReference>
<dbReference type="PROSITE" id="PS50206">
    <property type="entry name" value="RHODANESE_3"/>
    <property type="match status" value="2"/>
</dbReference>
<organism evidence="4">
    <name type="scientific">mine drainage metagenome</name>
    <dbReference type="NCBI Taxonomy" id="410659"/>
    <lineage>
        <taxon>unclassified sequences</taxon>
        <taxon>metagenomes</taxon>
        <taxon>ecological metagenomes</taxon>
    </lineage>
</organism>
<dbReference type="SMART" id="SM00450">
    <property type="entry name" value="RHOD"/>
    <property type="match status" value="2"/>
</dbReference>
<dbReference type="EMBL" id="MLJW01001749">
    <property type="protein sequence ID" value="OIQ76877.1"/>
    <property type="molecule type" value="Genomic_DNA"/>
</dbReference>
<protein>
    <submittedName>
        <fullName evidence="4">3-mercaptopyruvate sulfurtransferase</fullName>
        <ecNumber evidence="4">2.8.1.2</ecNumber>
    </submittedName>
</protein>
<dbReference type="Gene3D" id="3.40.250.10">
    <property type="entry name" value="Rhodanese-like domain"/>
    <property type="match status" value="2"/>
</dbReference>
<dbReference type="InterPro" id="IPR036873">
    <property type="entry name" value="Rhodanese-like_dom_sf"/>
</dbReference>
<name>A0A1J5QLH6_9ZZZZ</name>
<accession>A0A1J5QLH6</accession>
<dbReference type="PANTHER" id="PTHR11364:SF27">
    <property type="entry name" value="SULFURTRANSFERASE"/>
    <property type="match status" value="1"/>
</dbReference>
<dbReference type="InterPro" id="IPR045078">
    <property type="entry name" value="TST/MPST-like"/>
</dbReference>
<dbReference type="PANTHER" id="PTHR11364">
    <property type="entry name" value="THIOSULFATE SULFERTANSFERASE"/>
    <property type="match status" value="1"/>
</dbReference>
<keyword evidence="1 4" id="KW-0808">Transferase</keyword>
<dbReference type="Pfam" id="PF00581">
    <property type="entry name" value="Rhodanese"/>
    <property type="match status" value="2"/>
</dbReference>
<dbReference type="SUPFAM" id="SSF52821">
    <property type="entry name" value="Rhodanese/Cell cycle control phosphatase"/>
    <property type="match status" value="2"/>
</dbReference>
<dbReference type="CDD" id="cd01448">
    <property type="entry name" value="TST_Repeat_1"/>
    <property type="match status" value="1"/>
</dbReference>
<dbReference type="GO" id="GO:0016784">
    <property type="term" value="F:3-mercaptopyruvate sulfurtransferase activity"/>
    <property type="evidence" value="ECO:0007669"/>
    <property type="project" value="UniProtKB-EC"/>
</dbReference>
<reference evidence="4" key="1">
    <citation type="submission" date="2016-10" db="EMBL/GenBank/DDBJ databases">
        <title>Sequence of Gallionella enrichment culture.</title>
        <authorList>
            <person name="Poehlein A."/>
            <person name="Muehling M."/>
            <person name="Daniel R."/>
        </authorList>
    </citation>
    <scope>NUCLEOTIDE SEQUENCE</scope>
</reference>
<feature type="domain" description="Rhodanese" evidence="3">
    <location>
        <begin position="21"/>
        <end position="140"/>
    </location>
</feature>
<proteinExistence type="predicted"/>
<dbReference type="AlphaFoldDB" id="A0A1J5QLH6"/>